<feature type="domain" description="C2H2-type" evidence="11">
    <location>
        <begin position="354"/>
        <end position="381"/>
    </location>
</feature>
<evidence type="ECO:0000256" key="3">
    <source>
        <dbReference type="ARBA" id="ARBA00022737"/>
    </source>
</evidence>
<evidence type="ECO:0000313" key="13">
    <source>
        <dbReference type="Proteomes" id="UP000828390"/>
    </source>
</evidence>
<dbReference type="PANTHER" id="PTHR24394:SF29">
    <property type="entry name" value="MYONEURIN"/>
    <property type="match status" value="1"/>
</dbReference>
<keyword evidence="7" id="KW-0238">DNA-binding</keyword>
<dbReference type="SMART" id="SM00355">
    <property type="entry name" value="ZnF_C2H2"/>
    <property type="match status" value="4"/>
</dbReference>
<dbReference type="GO" id="GO:0043565">
    <property type="term" value="F:sequence-specific DNA binding"/>
    <property type="evidence" value="ECO:0007669"/>
    <property type="project" value="UniProtKB-ARBA"/>
</dbReference>
<evidence type="ECO:0000313" key="12">
    <source>
        <dbReference type="EMBL" id="KAH3788997.1"/>
    </source>
</evidence>
<reference evidence="12" key="2">
    <citation type="submission" date="2020-11" db="EMBL/GenBank/DDBJ databases">
        <authorList>
            <person name="McCartney M.A."/>
            <person name="Auch B."/>
            <person name="Kono T."/>
            <person name="Mallez S."/>
            <person name="Becker A."/>
            <person name="Gohl D.M."/>
            <person name="Silverstein K.A.T."/>
            <person name="Koren S."/>
            <person name="Bechman K.B."/>
            <person name="Herman A."/>
            <person name="Abrahante J.E."/>
            <person name="Garbe J."/>
        </authorList>
    </citation>
    <scope>NUCLEOTIDE SEQUENCE</scope>
    <source>
        <strain evidence="12">Duluth1</strain>
        <tissue evidence="12">Whole animal</tissue>
    </source>
</reference>
<evidence type="ECO:0000256" key="9">
    <source>
        <dbReference type="ARBA" id="ARBA00023242"/>
    </source>
</evidence>
<dbReference type="EMBL" id="JAIWYP010000008">
    <property type="protein sequence ID" value="KAH3788997.1"/>
    <property type="molecule type" value="Genomic_DNA"/>
</dbReference>
<dbReference type="FunFam" id="3.30.160.60:FF:000450">
    <property type="entry name" value="PR domain zinc finger protein 14"/>
    <property type="match status" value="1"/>
</dbReference>
<dbReference type="AlphaFoldDB" id="A0A9D4EZB4"/>
<evidence type="ECO:0000256" key="10">
    <source>
        <dbReference type="PROSITE-ProRule" id="PRU00042"/>
    </source>
</evidence>
<name>A0A9D4EZB4_DREPO</name>
<keyword evidence="6" id="KW-0805">Transcription regulation</keyword>
<evidence type="ECO:0000256" key="8">
    <source>
        <dbReference type="ARBA" id="ARBA00023163"/>
    </source>
</evidence>
<keyword evidence="2" id="KW-0479">Metal-binding</keyword>
<proteinExistence type="predicted"/>
<protein>
    <recommendedName>
        <fullName evidence="11">C2H2-type domain-containing protein</fullName>
    </recommendedName>
</protein>
<keyword evidence="9" id="KW-0539">Nucleus</keyword>
<dbReference type="PANTHER" id="PTHR24394">
    <property type="entry name" value="ZINC FINGER PROTEIN"/>
    <property type="match status" value="1"/>
</dbReference>
<dbReference type="FunFam" id="3.30.160.60:FF:002452">
    <property type="entry name" value="zinc finger protein 142 isoform X4"/>
    <property type="match status" value="1"/>
</dbReference>
<comment type="caution">
    <text evidence="12">The sequence shown here is derived from an EMBL/GenBank/DDBJ whole genome shotgun (WGS) entry which is preliminary data.</text>
</comment>
<dbReference type="GO" id="GO:0008270">
    <property type="term" value="F:zinc ion binding"/>
    <property type="evidence" value="ECO:0007669"/>
    <property type="project" value="UniProtKB-KW"/>
</dbReference>
<keyword evidence="8" id="KW-0804">Transcription</keyword>
<dbReference type="GO" id="GO:0005634">
    <property type="term" value="C:nucleus"/>
    <property type="evidence" value="ECO:0007669"/>
    <property type="project" value="UniProtKB-SubCell"/>
</dbReference>
<organism evidence="12 13">
    <name type="scientific">Dreissena polymorpha</name>
    <name type="common">Zebra mussel</name>
    <name type="synonym">Mytilus polymorpha</name>
    <dbReference type="NCBI Taxonomy" id="45954"/>
    <lineage>
        <taxon>Eukaryota</taxon>
        <taxon>Metazoa</taxon>
        <taxon>Spiralia</taxon>
        <taxon>Lophotrochozoa</taxon>
        <taxon>Mollusca</taxon>
        <taxon>Bivalvia</taxon>
        <taxon>Autobranchia</taxon>
        <taxon>Heteroconchia</taxon>
        <taxon>Euheterodonta</taxon>
        <taxon>Imparidentia</taxon>
        <taxon>Neoheterodontei</taxon>
        <taxon>Myida</taxon>
        <taxon>Dreissenoidea</taxon>
        <taxon>Dreissenidae</taxon>
        <taxon>Dreissena</taxon>
    </lineage>
</organism>
<sequence>MFTYGNMQWYPFSPVNRDGRAHVHQFHPSHCDVTSGYPSHAYLSAPAPLECSNAPPYIRKTGSIEQLDIEKVLGAFEGNHDLLSSAIHAALHSVPEQHGFHGEKGETLPLATTCPPKTLNQQCQLRLPSIKTTHMAANVMSEECDLGYSSFSDIALFPEVPDITNCSGNSDDLFEDITSSFDETFECALGTESIAKPAVTISDVSVKQEPNQVNRPNYTASHFKEIPHCQYPGYVNEILPISSCAFFSSQVLITDSPVATMTANVKNSVPWCVLCDKSFQTRSALKMHMASHRGNRPHWCPYCDKSFTQKSTLRTHIRVHTGEKPYACEQCTRAFGDYSTFRKHVRIHTGERPYTCDVCQKGFTQSGNMLRHREVHFKKSKKVKCEKSL</sequence>
<feature type="domain" description="C2H2-type" evidence="11">
    <location>
        <begin position="298"/>
        <end position="325"/>
    </location>
</feature>
<dbReference type="PROSITE" id="PS00028">
    <property type="entry name" value="ZINC_FINGER_C2H2_1"/>
    <property type="match status" value="4"/>
</dbReference>
<gene>
    <name evidence="12" type="ORF">DPMN_167164</name>
</gene>
<dbReference type="SUPFAM" id="SSF57667">
    <property type="entry name" value="beta-beta-alpha zinc fingers"/>
    <property type="match status" value="2"/>
</dbReference>
<dbReference type="GO" id="GO:0045893">
    <property type="term" value="P:positive regulation of DNA-templated transcription"/>
    <property type="evidence" value="ECO:0007669"/>
    <property type="project" value="UniProtKB-ARBA"/>
</dbReference>
<feature type="domain" description="C2H2-type" evidence="11">
    <location>
        <begin position="326"/>
        <end position="353"/>
    </location>
</feature>
<evidence type="ECO:0000256" key="4">
    <source>
        <dbReference type="ARBA" id="ARBA00022771"/>
    </source>
</evidence>
<dbReference type="Proteomes" id="UP000828390">
    <property type="component" value="Unassembled WGS sequence"/>
</dbReference>
<dbReference type="Pfam" id="PF12874">
    <property type="entry name" value="zf-met"/>
    <property type="match status" value="1"/>
</dbReference>
<dbReference type="InterPro" id="IPR036236">
    <property type="entry name" value="Znf_C2H2_sf"/>
</dbReference>
<evidence type="ECO:0000256" key="2">
    <source>
        <dbReference type="ARBA" id="ARBA00022723"/>
    </source>
</evidence>
<dbReference type="Pfam" id="PF00096">
    <property type="entry name" value="zf-C2H2"/>
    <property type="match status" value="3"/>
</dbReference>
<keyword evidence="4 10" id="KW-0863">Zinc-finger</keyword>
<dbReference type="InterPro" id="IPR013087">
    <property type="entry name" value="Znf_C2H2_type"/>
</dbReference>
<comment type="subcellular location">
    <subcellularLocation>
        <location evidence="1">Nucleus</location>
    </subcellularLocation>
</comment>
<dbReference type="Gene3D" id="3.30.160.60">
    <property type="entry name" value="Classic Zinc Finger"/>
    <property type="match status" value="4"/>
</dbReference>
<keyword evidence="13" id="KW-1185">Reference proteome</keyword>
<evidence type="ECO:0000256" key="6">
    <source>
        <dbReference type="ARBA" id="ARBA00023015"/>
    </source>
</evidence>
<evidence type="ECO:0000256" key="7">
    <source>
        <dbReference type="ARBA" id="ARBA00023125"/>
    </source>
</evidence>
<keyword evidence="5" id="KW-0862">Zinc</keyword>
<accession>A0A9D4EZB4</accession>
<dbReference type="PROSITE" id="PS50157">
    <property type="entry name" value="ZINC_FINGER_C2H2_2"/>
    <property type="match status" value="4"/>
</dbReference>
<dbReference type="OrthoDB" id="8918594at2759"/>
<dbReference type="GO" id="GO:0005694">
    <property type="term" value="C:chromosome"/>
    <property type="evidence" value="ECO:0007669"/>
    <property type="project" value="UniProtKB-ARBA"/>
</dbReference>
<feature type="domain" description="C2H2-type" evidence="11">
    <location>
        <begin position="272"/>
        <end position="297"/>
    </location>
</feature>
<evidence type="ECO:0000256" key="5">
    <source>
        <dbReference type="ARBA" id="ARBA00022833"/>
    </source>
</evidence>
<dbReference type="FunFam" id="3.30.160.60:FF:001732">
    <property type="entry name" value="Zgc:162936"/>
    <property type="match status" value="1"/>
</dbReference>
<reference evidence="12" key="1">
    <citation type="journal article" date="2019" name="bioRxiv">
        <title>The Genome of the Zebra Mussel, Dreissena polymorpha: A Resource for Invasive Species Research.</title>
        <authorList>
            <person name="McCartney M.A."/>
            <person name="Auch B."/>
            <person name="Kono T."/>
            <person name="Mallez S."/>
            <person name="Zhang Y."/>
            <person name="Obille A."/>
            <person name="Becker A."/>
            <person name="Abrahante J.E."/>
            <person name="Garbe J."/>
            <person name="Badalamenti J.P."/>
            <person name="Herman A."/>
            <person name="Mangelson H."/>
            <person name="Liachko I."/>
            <person name="Sullivan S."/>
            <person name="Sone E.D."/>
            <person name="Koren S."/>
            <person name="Silverstein K.A.T."/>
            <person name="Beckman K.B."/>
            <person name="Gohl D.M."/>
        </authorList>
    </citation>
    <scope>NUCLEOTIDE SEQUENCE</scope>
    <source>
        <strain evidence="12">Duluth1</strain>
        <tissue evidence="12">Whole animal</tissue>
    </source>
</reference>
<evidence type="ECO:0000256" key="1">
    <source>
        <dbReference type="ARBA" id="ARBA00004123"/>
    </source>
</evidence>
<keyword evidence="3" id="KW-0677">Repeat</keyword>
<evidence type="ECO:0000259" key="11">
    <source>
        <dbReference type="PROSITE" id="PS50157"/>
    </source>
</evidence>
<dbReference type="GO" id="GO:0000981">
    <property type="term" value="F:DNA-binding transcription factor activity, RNA polymerase II-specific"/>
    <property type="evidence" value="ECO:0007669"/>
    <property type="project" value="TreeGrafter"/>
</dbReference>